<feature type="domain" description="HTH lacI-type" evidence="4">
    <location>
        <begin position="10"/>
        <end position="64"/>
    </location>
</feature>
<dbReference type="PANTHER" id="PTHR30146">
    <property type="entry name" value="LACI-RELATED TRANSCRIPTIONAL REPRESSOR"/>
    <property type="match status" value="1"/>
</dbReference>
<dbReference type="CDD" id="cd01575">
    <property type="entry name" value="PBP1_GntR"/>
    <property type="match status" value="1"/>
</dbReference>
<accession>A0A074U7C0</accession>
<dbReference type="STRING" id="1185766.SAMN05216224_102254"/>
<dbReference type="PANTHER" id="PTHR30146:SF2">
    <property type="entry name" value="HTH-TYPE TRANSCRIPTIONAL REGULATOR GNTR"/>
    <property type="match status" value="1"/>
</dbReference>
<reference evidence="5 6" key="1">
    <citation type="submission" date="2014-03" db="EMBL/GenBank/DDBJ databases">
        <title>The draft genome sequence of Thioclava dalianensis DLFJ1-1.</title>
        <authorList>
            <person name="Lai Q."/>
            <person name="Shao Z."/>
        </authorList>
    </citation>
    <scope>NUCLEOTIDE SEQUENCE [LARGE SCALE GENOMIC DNA]</scope>
    <source>
        <strain evidence="5 6">DLFJ1-1</strain>
    </source>
</reference>
<dbReference type="eggNOG" id="COG1609">
    <property type="taxonomic scope" value="Bacteria"/>
</dbReference>
<dbReference type="OrthoDB" id="234496at2"/>
<keyword evidence="3" id="KW-0804">Transcription</keyword>
<dbReference type="InterPro" id="IPR000843">
    <property type="entry name" value="HTH_LacI"/>
</dbReference>
<dbReference type="SUPFAM" id="SSF47413">
    <property type="entry name" value="lambda repressor-like DNA-binding domains"/>
    <property type="match status" value="1"/>
</dbReference>
<dbReference type="Proteomes" id="UP000027725">
    <property type="component" value="Unassembled WGS sequence"/>
</dbReference>
<proteinExistence type="predicted"/>
<keyword evidence="1" id="KW-0805">Transcription regulation</keyword>
<dbReference type="RefSeq" id="WP_038063826.1">
    <property type="nucleotide sequence ID" value="NZ_FOVB01000002.1"/>
</dbReference>
<dbReference type="CDD" id="cd01392">
    <property type="entry name" value="HTH_LacI"/>
    <property type="match status" value="1"/>
</dbReference>
<dbReference type="GO" id="GO:0003700">
    <property type="term" value="F:DNA-binding transcription factor activity"/>
    <property type="evidence" value="ECO:0007669"/>
    <property type="project" value="TreeGrafter"/>
</dbReference>
<evidence type="ECO:0000259" key="4">
    <source>
        <dbReference type="PROSITE" id="PS50932"/>
    </source>
</evidence>
<dbReference type="PROSITE" id="PS00356">
    <property type="entry name" value="HTH_LACI_1"/>
    <property type="match status" value="1"/>
</dbReference>
<dbReference type="Gene3D" id="3.40.50.2300">
    <property type="match status" value="2"/>
</dbReference>
<dbReference type="GO" id="GO:0000976">
    <property type="term" value="F:transcription cis-regulatory region binding"/>
    <property type="evidence" value="ECO:0007669"/>
    <property type="project" value="TreeGrafter"/>
</dbReference>
<evidence type="ECO:0000256" key="1">
    <source>
        <dbReference type="ARBA" id="ARBA00023015"/>
    </source>
</evidence>
<sequence>MANDNENKSIKMRDVADHVGVSVATVSRALRNPEQVSPAVRARIAAAIDTLGYLPDPAARALASTRSDLIAVILPSVSNNVFADVMDGIYAAAEGTRYSVQLGYSRYSPLSEENLTKLFLRQRPAGIVVTGIDQTDATKTLLGQANCPVVQIMETGPEPYDRMIGFSHYDAARVATAHLIAQGYRAPGFLGARMDPRTQRRLHGFRDELRAQGLEEGRRVHTTTRPSSVTLGSYLLGELLSVAPETDAVFCINDDLALGAMFEAQRRNLRVPESLGICGFNDMEMMGAAEPALTSVRTFRREMGEGAIQMILDALAEKAPASEPVLDLGFEVVARTSTQRGG</sequence>
<protein>
    <submittedName>
        <fullName evidence="5">Transcriptional regulator</fullName>
    </submittedName>
</protein>
<keyword evidence="2" id="KW-0238">DNA-binding</keyword>
<keyword evidence="6" id="KW-1185">Reference proteome</keyword>
<dbReference type="EMBL" id="JHEH01000005">
    <property type="protein sequence ID" value="KEP70587.1"/>
    <property type="molecule type" value="Genomic_DNA"/>
</dbReference>
<name>A0A074U7C0_9RHOB</name>
<dbReference type="InterPro" id="IPR046335">
    <property type="entry name" value="LacI/GalR-like_sensor"/>
</dbReference>
<dbReference type="AlphaFoldDB" id="A0A074U7C0"/>
<dbReference type="PROSITE" id="PS50932">
    <property type="entry name" value="HTH_LACI_2"/>
    <property type="match status" value="1"/>
</dbReference>
<gene>
    <name evidence="5" type="ORF">DL1_15885</name>
</gene>
<dbReference type="SUPFAM" id="SSF53822">
    <property type="entry name" value="Periplasmic binding protein-like I"/>
    <property type="match status" value="1"/>
</dbReference>
<dbReference type="InterPro" id="IPR028082">
    <property type="entry name" value="Peripla_BP_I"/>
</dbReference>
<evidence type="ECO:0000256" key="3">
    <source>
        <dbReference type="ARBA" id="ARBA00023163"/>
    </source>
</evidence>
<dbReference type="Pfam" id="PF00356">
    <property type="entry name" value="LacI"/>
    <property type="match status" value="1"/>
</dbReference>
<dbReference type="InterPro" id="IPR010982">
    <property type="entry name" value="Lambda_DNA-bd_dom_sf"/>
</dbReference>
<dbReference type="Pfam" id="PF13377">
    <property type="entry name" value="Peripla_BP_3"/>
    <property type="match status" value="1"/>
</dbReference>
<dbReference type="SMART" id="SM00354">
    <property type="entry name" value="HTH_LACI"/>
    <property type="match status" value="1"/>
</dbReference>
<organism evidence="5 6">
    <name type="scientific">Thioclava dalianensis</name>
    <dbReference type="NCBI Taxonomy" id="1185766"/>
    <lineage>
        <taxon>Bacteria</taxon>
        <taxon>Pseudomonadati</taxon>
        <taxon>Pseudomonadota</taxon>
        <taxon>Alphaproteobacteria</taxon>
        <taxon>Rhodobacterales</taxon>
        <taxon>Paracoccaceae</taxon>
        <taxon>Thioclava</taxon>
    </lineage>
</organism>
<dbReference type="Gene3D" id="1.10.260.40">
    <property type="entry name" value="lambda repressor-like DNA-binding domains"/>
    <property type="match status" value="1"/>
</dbReference>
<evidence type="ECO:0000313" key="5">
    <source>
        <dbReference type="EMBL" id="KEP70587.1"/>
    </source>
</evidence>
<evidence type="ECO:0000313" key="6">
    <source>
        <dbReference type="Proteomes" id="UP000027725"/>
    </source>
</evidence>
<evidence type="ECO:0000256" key="2">
    <source>
        <dbReference type="ARBA" id="ARBA00023125"/>
    </source>
</evidence>
<comment type="caution">
    <text evidence="5">The sequence shown here is derived from an EMBL/GenBank/DDBJ whole genome shotgun (WGS) entry which is preliminary data.</text>
</comment>